<comment type="caution">
    <text evidence="9">The sequence shown here is derived from an EMBL/GenBank/DDBJ whole genome shotgun (WGS) entry which is preliminary data.</text>
</comment>
<dbReference type="Pfam" id="PF17042">
    <property type="entry name" value="NBD_C"/>
    <property type="match status" value="1"/>
</dbReference>
<dbReference type="InterPro" id="IPR010737">
    <property type="entry name" value="4-carb_acid_sugar_kinase_N"/>
</dbReference>
<keyword evidence="3" id="KW-0547">Nucleotide-binding</keyword>
<evidence type="ECO:0000313" key="10">
    <source>
        <dbReference type="Proteomes" id="UP000004067"/>
    </source>
</evidence>
<dbReference type="AlphaFoldDB" id="F5RK44"/>
<dbReference type="Gene3D" id="3.40.50.10840">
    <property type="entry name" value="Putative sugar-binding, N-terminal domain"/>
    <property type="match status" value="1"/>
</dbReference>
<evidence type="ECO:0000256" key="5">
    <source>
        <dbReference type="ARBA" id="ARBA00022840"/>
    </source>
</evidence>
<organism evidence="9 10">
    <name type="scientific">Centipeda periodontii DSM 2778</name>
    <dbReference type="NCBI Taxonomy" id="888060"/>
    <lineage>
        <taxon>Bacteria</taxon>
        <taxon>Bacillati</taxon>
        <taxon>Bacillota</taxon>
        <taxon>Negativicutes</taxon>
        <taxon>Selenomonadales</taxon>
        <taxon>Selenomonadaceae</taxon>
        <taxon>Centipeda</taxon>
    </lineage>
</organism>
<keyword evidence="6" id="KW-0119">Carbohydrate metabolism</keyword>
<dbReference type="OrthoDB" id="153193at2"/>
<evidence type="ECO:0000259" key="7">
    <source>
        <dbReference type="Pfam" id="PF07005"/>
    </source>
</evidence>
<evidence type="ECO:0000256" key="4">
    <source>
        <dbReference type="ARBA" id="ARBA00022777"/>
    </source>
</evidence>
<evidence type="ECO:0000256" key="2">
    <source>
        <dbReference type="ARBA" id="ARBA00022679"/>
    </source>
</evidence>
<dbReference type="eggNOG" id="COG3395">
    <property type="taxonomic scope" value="Bacteria"/>
</dbReference>
<reference evidence="9 10" key="1">
    <citation type="submission" date="2011-04" db="EMBL/GenBank/DDBJ databases">
        <authorList>
            <person name="Muzny D."/>
            <person name="Qin X."/>
            <person name="Deng J."/>
            <person name="Jiang H."/>
            <person name="Liu Y."/>
            <person name="Qu J."/>
            <person name="Song X.-Z."/>
            <person name="Zhang L."/>
            <person name="Thornton R."/>
            <person name="Coyle M."/>
            <person name="Francisco L."/>
            <person name="Jackson L."/>
            <person name="Javaid M."/>
            <person name="Korchina V."/>
            <person name="Kovar C."/>
            <person name="Mata R."/>
            <person name="Mathew T."/>
            <person name="Ngo R."/>
            <person name="Nguyen L."/>
            <person name="Nguyen N."/>
            <person name="Okwuonu G."/>
            <person name="Ongeri F."/>
            <person name="Pham C."/>
            <person name="Simmons D."/>
            <person name="Wilczek-Boney K."/>
            <person name="Hale W."/>
            <person name="Jakkamsetti A."/>
            <person name="Pham P."/>
            <person name="Ruth R."/>
            <person name="San Lucas F."/>
            <person name="Warren J."/>
            <person name="Zhang J."/>
            <person name="Zhao Z."/>
            <person name="Zhou C."/>
            <person name="Zhu D."/>
            <person name="Lee S."/>
            <person name="Bess C."/>
            <person name="Blankenburg K."/>
            <person name="Forbes L."/>
            <person name="Fu Q."/>
            <person name="Gubbala S."/>
            <person name="Hirani K."/>
            <person name="Jayaseelan J.C."/>
            <person name="Lara F."/>
            <person name="Munidasa M."/>
            <person name="Palculict T."/>
            <person name="Patil S."/>
            <person name="Pu L.-L."/>
            <person name="Saada N."/>
            <person name="Tang L."/>
            <person name="Weissenberger G."/>
            <person name="Zhu Y."/>
            <person name="Hemphill L."/>
            <person name="Shang Y."/>
            <person name="Youmans B."/>
            <person name="Ayvaz T."/>
            <person name="Ross M."/>
            <person name="Santibanez J."/>
            <person name="Aqrawi P."/>
            <person name="Gross S."/>
            <person name="Joshi V."/>
            <person name="Fowler G."/>
            <person name="Nazareth L."/>
            <person name="Reid J."/>
            <person name="Worley K."/>
            <person name="Petrosino J."/>
            <person name="Highlander S."/>
            <person name="Gibbs R."/>
        </authorList>
    </citation>
    <scope>NUCLEOTIDE SEQUENCE [LARGE SCALE GENOMIC DNA]</scope>
    <source>
        <strain evidence="9 10">DSM 2778</strain>
    </source>
</reference>
<dbReference type="Proteomes" id="UP000004067">
    <property type="component" value="Unassembled WGS sequence"/>
</dbReference>
<feature type="domain" description="Four-carbon acid sugar kinase N-terminal" evidence="7">
    <location>
        <begin position="35"/>
        <end position="273"/>
    </location>
</feature>
<dbReference type="EMBL" id="AFHQ01000023">
    <property type="protein sequence ID" value="EGK61226.1"/>
    <property type="molecule type" value="Genomic_DNA"/>
</dbReference>
<evidence type="ECO:0000259" key="8">
    <source>
        <dbReference type="Pfam" id="PF17042"/>
    </source>
</evidence>
<evidence type="ECO:0000256" key="1">
    <source>
        <dbReference type="ARBA" id="ARBA00005715"/>
    </source>
</evidence>
<accession>F5RK44</accession>
<dbReference type="RefSeq" id="WP_006305495.1">
    <property type="nucleotide sequence ID" value="NZ_GL892076.1"/>
</dbReference>
<comment type="similarity">
    <text evidence="1">Belongs to the four-carbon acid sugar kinase family.</text>
</comment>
<evidence type="ECO:0000256" key="3">
    <source>
        <dbReference type="ARBA" id="ARBA00022741"/>
    </source>
</evidence>
<dbReference type="HOGENOM" id="CLU_044742_0_0_9"/>
<gene>
    <name evidence="9" type="ORF">HMPREF9081_0629</name>
</gene>
<dbReference type="GO" id="GO:0005524">
    <property type="term" value="F:ATP binding"/>
    <property type="evidence" value="ECO:0007669"/>
    <property type="project" value="UniProtKB-KW"/>
</dbReference>
<feature type="domain" description="Four-carbon acid sugar kinase nucleotide binding" evidence="8">
    <location>
        <begin position="300"/>
        <end position="462"/>
    </location>
</feature>
<keyword evidence="10" id="KW-1185">Reference proteome</keyword>
<dbReference type="Pfam" id="PF07005">
    <property type="entry name" value="SBD_N"/>
    <property type="match status" value="1"/>
</dbReference>
<dbReference type="InterPro" id="IPR031475">
    <property type="entry name" value="NBD_C"/>
</dbReference>
<dbReference type="STRING" id="888060.HMPREF9081_0629"/>
<dbReference type="Gene3D" id="3.40.980.20">
    <property type="entry name" value="Four-carbon acid sugar kinase, nucleotide binding domain"/>
    <property type="match status" value="1"/>
</dbReference>
<dbReference type="SUPFAM" id="SSF142764">
    <property type="entry name" value="YgbK-like"/>
    <property type="match status" value="1"/>
</dbReference>
<evidence type="ECO:0000256" key="6">
    <source>
        <dbReference type="ARBA" id="ARBA00023277"/>
    </source>
</evidence>
<dbReference type="InterPro" id="IPR042213">
    <property type="entry name" value="NBD_C_sf"/>
</dbReference>
<name>F5RK44_9FIRM</name>
<protein>
    <submittedName>
        <fullName evidence="9">Ketose-bisphosphate aldolase class-II family protein</fullName>
    </submittedName>
</protein>
<dbReference type="GO" id="GO:0016301">
    <property type="term" value="F:kinase activity"/>
    <property type="evidence" value="ECO:0007669"/>
    <property type="project" value="UniProtKB-KW"/>
</dbReference>
<keyword evidence="5" id="KW-0067">ATP-binding</keyword>
<keyword evidence="4" id="KW-0418">Kinase</keyword>
<sequence length="475" mass="51957">MKVSKDELFAKIPAVDEAKVDAALNEERRGFDRKIIVLDDDPTGVQTVNGIHVYTDWSPESIAEGFAEENAMFFILTNSRAFQAAETEAEHRTIAARVAAESKRTGKQFMLISRSDSTLRGHYPLETETLAHALEESGERIDGEVLMPFFKEGGRFTIGDVHYVQEGADLTPAGETEFARDKTFGYTASNMKAYIEEKTKGAFRAADVVSISLDDLRAMRVDEITAQLTAVRDFRKVVVNAVDYVDVKVFAIAMMRAMKAGKNFLFRTAAAWTKVIGGVADKPLLGRDELVVKGNTNGGLIIIGSHVKKTTEQFEKLRELSAVKFIEFNHMLVLDPPKLAEELRRIIAETEDAIRSGVTVAVYTGRKRFDAGSEEESLRVSVQISEAITSIVRRLSVQPAFLIAKGGITSSDVGTKGLSVHRALVLGQVAPGIPVWQTGPESKFPGMSYIIFPGNVGAATTLRDVTAMLGESSVC</sequence>
<keyword evidence="2" id="KW-0808">Transferase</keyword>
<evidence type="ECO:0000313" key="9">
    <source>
        <dbReference type="EMBL" id="EGK61226.1"/>
    </source>
</evidence>
<proteinExistence type="inferred from homology"/>
<dbReference type="InterPro" id="IPR037051">
    <property type="entry name" value="4-carb_acid_sugar_kinase_N_sf"/>
</dbReference>